<dbReference type="Proteomes" id="UP000182836">
    <property type="component" value="Unassembled WGS sequence"/>
</dbReference>
<accession>A0A0D1XMG7</accession>
<name>A0A0D1XMG7_ANEMI</name>
<feature type="chain" id="PRO_5010414742" evidence="1">
    <location>
        <begin position="27"/>
        <end position="219"/>
    </location>
</feature>
<evidence type="ECO:0000313" key="5">
    <source>
        <dbReference type="Proteomes" id="UP000182836"/>
    </source>
</evidence>
<evidence type="ECO:0000313" key="3">
    <source>
        <dbReference type="EMBL" id="SDK40638.1"/>
    </source>
</evidence>
<dbReference type="OrthoDB" id="2389132at2"/>
<keyword evidence="3" id="KW-0449">Lipoprotein</keyword>
<dbReference type="STRING" id="47500.AF333_20535"/>
<dbReference type="PANTHER" id="PTHR37507">
    <property type="entry name" value="SPORULATION PROTEIN YDCC"/>
    <property type="match status" value="1"/>
</dbReference>
<dbReference type="PANTHER" id="PTHR37507:SF2">
    <property type="entry name" value="SPORULATION PROTEIN YDCC"/>
    <property type="match status" value="1"/>
</dbReference>
<keyword evidence="1" id="KW-0732">Signal</keyword>
<dbReference type="InterPro" id="IPR029046">
    <property type="entry name" value="LolA/LolB/LppX"/>
</dbReference>
<organism evidence="2 4">
    <name type="scientific">Aneurinibacillus migulanus</name>
    <name type="common">Bacillus migulanus</name>
    <dbReference type="NCBI Taxonomy" id="47500"/>
    <lineage>
        <taxon>Bacteria</taxon>
        <taxon>Bacillati</taxon>
        <taxon>Bacillota</taxon>
        <taxon>Bacilli</taxon>
        <taxon>Bacillales</taxon>
        <taxon>Paenibacillaceae</taxon>
        <taxon>Aneurinibacillus group</taxon>
        <taxon>Aneurinibacillus</taxon>
    </lineage>
</organism>
<gene>
    <name evidence="2" type="ORF">AF333_20535</name>
    <name evidence="3" type="ORF">SAMN04487909_15318</name>
</gene>
<evidence type="ECO:0000256" key="1">
    <source>
        <dbReference type="SAM" id="SignalP"/>
    </source>
</evidence>
<reference evidence="3 5" key="2">
    <citation type="submission" date="2016-10" db="EMBL/GenBank/DDBJ databases">
        <authorList>
            <person name="de Groot N.N."/>
        </authorList>
    </citation>
    <scope>NUCLEOTIDE SEQUENCE [LARGE SCALE GENOMIC DNA]</scope>
    <source>
        <strain evidence="3 5">DSM 2895</strain>
    </source>
</reference>
<dbReference type="Gene3D" id="2.50.20.10">
    <property type="entry name" value="Lipoprotein localisation LolA/LolB/LppX"/>
    <property type="match status" value="1"/>
</dbReference>
<dbReference type="PATRIC" id="fig|47500.8.peg.1855"/>
<evidence type="ECO:0000313" key="4">
    <source>
        <dbReference type="Proteomes" id="UP000037269"/>
    </source>
</evidence>
<dbReference type="Proteomes" id="UP000037269">
    <property type="component" value="Unassembled WGS sequence"/>
</dbReference>
<dbReference type="RefSeq" id="WP_043067036.1">
    <property type="nucleotide sequence ID" value="NZ_BJOA01000201.1"/>
</dbReference>
<dbReference type="EMBL" id="LGUG01000004">
    <property type="protein sequence ID" value="KON97499.1"/>
    <property type="molecule type" value="Genomic_DNA"/>
</dbReference>
<keyword evidence="4" id="KW-1185">Reference proteome</keyword>
<protein>
    <submittedName>
        <fullName evidence="3">Outer membrane lipoprotein-sorting protein</fullName>
    </submittedName>
</protein>
<dbReference type="SUPFAM" id="SSF89392">
    <property type="entry name" value="Prokaryotic lipoproteins and lipoprotein localization factors"/>
    <property type="match status" value="1"/>
</dbReference>
<dbReference type="AlphaFoldDB" id="A0A0D1XMG7"/>
<feature type="signal peptide" evidence="1">
    <location>
        <begin position="1"/>
        <end position="26"/>
    </location>
</feature>
<dbReference type="EMBL" id="FNED01000053">
    <property type="protein sequence ID" value="SDK40638.1"/>
    <property type="molecule type" value="Genomic_DNA"/>
</dbReference>
<evidence type="ECO:0000313" key="2">
    <source>
        <dbReference type="EMBL" id="KON97499.1"/>
    </source>
</evidence>
<dbReference type="InterPro" id="IPR052944">
    <property type="entry name" value="Sporulation_related"/>
</dbReference>
<dbReference type="GeneID" id="42307541"/>
<reference evidence="2 4" key="1">
    <citation type="submission" date="2015-07" db="EMBL/GenBank/DDBJ databases">
        <title>Fjat-14205 dsm 2895.</title>
        <authorList>
            <person name="Liu B."/>
            <person name="Wang J."/>
            <person name="Zhu Y."/>
            <person name="Liu G."/>
            <person name="Chen Q."/>
            <person name="Chen Z."/>
            <person name="Lan J."/>
            <person name="Che J."/>
            <person name="Ge C."/>
            <person name="Shi H."/>
            <person name="Pan Z."/>
            <person name="Liu X."/>
        </authorList>
    </citation>
    <scope>NUCLEOTIDE SEQUENCE [LARGE SCALE GENOMIC DNA]</scope>
    <source>
        <strain evidence="2 4">DSM 2895</strain>
    </source>
</reference>
<proteinExistence type="predicted"/>
<sequence length="219" mass="24745">MKKKMLATGILAAVTMISASLPSAFAAEAAVPKKQILPNKFYAESTATITKDDVTKIFKVKEWHFSHDKKFRLELTGDNDDVRYIVNDGKQITYYKKGSNIALVTSVKEGHSSLDKQISELFKGVKKLDDYTKKGEEIVDGKKVYHFTTEKAENKLNASNVWVDEETGLITKEIITYGKNNQAKVVYSEIQEKPQFEKSTFDLDLPDNVKIKEIDITNL</sequence>